<dbReference type="EMBL" id="JASCZI010092418">
    <property type="protein sequence ID" value="MED6152349.1"/>
    <property type="molecule type" value="Genomic_DNA"/>
</dbReference>
<proteinExistence type="predicted"/>
<dbReference type="Proteomes" id="UP001341840">
    <property type="component" value="Unassembled WGS sequence"/>
</dbReference>
<reference evidence="1 2" key="1">
    <citation type="journal article" date="2023" name="Plants (Basel)">
        <title>Bridging the Gap: Combining Genomics and Transcriptomics Approaches to Understand Stylosanthes scabra, an Orphan Legume from the Brazilian Caatinga.</title>
        <authorList>
            <person name="Ferreira-Neto J.R.C."/>
            <person name="da Silva M.D."/>
            <person name="Binneck E."/>
            <person name="de Melo N.F."/>
            <person name="da Silva R.H."/>
            <person name="de Melo A.L.T.M."/>
            <person name="Pandolfi V."/>
            <person name="Bustamante F.O."/>
            <person name="Brasileiro-Vidal A.C."/>
            <person name="Benko-Iseppon A.M."/>
        </authorList>
    </citation>
    <scope>NUCLEOTIDE SEQUENCE [LARGE SCALE GENOMIC DNA]</scope>
    <source>
        <tissue evidence="1">Leaves</tissue>
    </source>
</reference>
<comment type="caution">
    <text evidence="1">The sequence shown here is derived from an EMBL/GenBank/DDBJ whole genome shotgun (WGS) entry which is preliminary data.</text>
</comment>
<evidence type="ECO:0000313" key="1">
    <source>
        <dbReference type="EMBL" id="MED6152349.1"/>
    </source>
</evidence>
<evidence type="ECO:0000313" key="2">
    <source>
        <dbReference type="Proteomes" id="UP001341840"/>
    </source>
</evidence>
<accession>A0ABU6TU22</accession>
<gene>
    <name evidence="1" type="ORF">PIB30_091090</name>
</gene>
<sequence length="120" mass="14503">MHYHMRQRLGANPRRVRCFCEPTPRKRIGELHKAEMKRPCRLYCCRKDKVPKRPPPRLVDPEDASTCSGLDVREHITLMNWEIQQQAEEYKREMEAWKKWYETYMTCLQTTLDTQSAKFN</sequence>
<organism evidence="1 2">
    <name type="scientific">Stylosanthes scabra</name>
    <dbReference type="NCBI Taxonomy" id="79078"/>
    <lineage>
        <taxon>Eukaryota</taxon>
        <taxon>Viridiplantae</taxon>
        <taxon>Streptophyta</taxon>
        <taxon>Embryophyta</taxon>
        <taxon>Tracheophyta</taxon>
        <taxon>Spermatophyta</taxon>
        <taxon>Magnoliopsida</taxon>
        <taxon>eudicotyledons</taxon>
        <taxon>Gunneridae</taxon>
        <taxon>Pentapetalae</taxon>
        <taxon>rosids</taxon>
        <taxon>fabids</taxon>
        <taxon>Fabales</taxon>
        <taxon>Fabaceae</taxon>
        <taxon>Papilionoideae</taxon>
        <taxon>50 kb inversion clade</taxon>
        <taxon>dalbergioids sensu lato</taxon>
        <taxon>Dalbergieae</taxon>
        <taxon>Pterocarpus clade</taxon>
        <taxon>Stylosanthes</taxon>
    </lineage>
</organism>
<name>A0ABU6TU22_9FABA</name>
<protein>
    <submittedName>
        <fullName evidence="1">Uncharacterized protein</fullName>
    </submittedName>
</protein>
<keyword evidence="2" id="KW-1185">Reference proteome</keyword>